<dbReference type="AlphaFoldDB" id="A0AAV2SAS6"/>
<sequence length="167" mass="18902">EVPNDLKGNINTICNQCTAVVQICSHVTVPKLVQKLAEPLFRTVSQREEELKRDLIFLGNQESLDIYPEEVHTDDKTTWNHFISATIRNGQVFELRMPFNGKVHMLKSNKSKADGSASDVGLNQVLYQGPIFVIKLAVLLLKYMKDKVWDRGRVGKGFIVYYDCSSG</sequence>
<protein>
    <submittedName>
        <fullName evidence="1">Uncharacterized protein</fullName>
    </submittedName>
</protein>
<evidence type="ECO:0000313" key="1">
    <source>
        <dbReference type="EMBL" id="CAL4170140.1"/>
    </source>
</evidence>
<keyword evidence="2" id="KW-1185">Reference proteome</keyword>
<feature type="non-terminal residue" evidence="1">
    <location>
        <position position="1"/>
    </location>
</feature>
<evidence type="ECO:0000313" key="2">
    <source>
        <dbReference type="Proteomes" id="UP001497623"/>
    </source>
</evidence>
<organism evidence="1 2">
    <name type="scientific">Meganyctiphanes norvegica</name>
    <name type="common">Northern krill</name>
    <name type="synonym">Thysanopoda norvegica</name>
    <dbReference type="NCBI Taxonomy" id="48144"/>
    <lineage>
        <taxon>Eukaryota</taxon>
        <taxon>Metazoa</taxon>
        <taxon>Ecdysozoa</taxon>
        <taxon>Arthropoda</taxon>
        <taxon>Crustacea</taxon>
        <taxon>Multicrustacea</taxon>
        <taxon>Malacostraca</taxon>
        <taxon>Eumalacostraca</taxon>
        <taxon>Eucarida</taxon>
        <taxon>Euphausiacea</taxon>
        <taxon>Euphausiidae</taxon>
        <taxon>Meganyctiphanes</taxon>
    </lineage>
</organism>
<proteinExistence type="predicted"/>
<name>A0AAV2SAS6_MEGNR</name>
<dbReference type="Proteomes" id="UP001497623">
    <property type="component" value="Unassembled WGS sequence"/>
</dbReference>
<dbReference type="EMBL" id="CAXKWB010050643">
    <property type="protein sequence ID" value="CAL4170140.1"/>
    <property type="molecule type" value="Genomic_DNA"/>
</dbReference>
<comment type="caution">
    <text evidence="1">The sequence shown here is derived from an EMBL/GenBank/DDBJ whole genome shotgun (WGS) entry which is preliminary data.</text>
</comment>
<gene>
    <name evidence="1" type="ORF">MNOR_LOCUS33958</name>
</gene>
<reference evidence="1 2" key="1">
    <citation type="submission" date="2024-05" db="EMBL/GenBank/DDBJ databases">
        <authorList>
            <person name="Wallberg A."/>
        </authorList>
    </citation>
    <scope>NUCLEOTIDE SEQUENCE [LARGE SCALE GENOMIC DNA]</scope>
</reference>
<accession>A0AAV2SAS6</accession>